<keyword evidence="2" id="KW-1185">Reference proteome</keyword>
<sequence length="46" mass="5456">MELTHFYLTSSLQHLQPSSLHLELSWTYSSFPLAASLIFPPWWRVH</sequence>
<accession>A0A9Q0WS84</accession>
<name>A0A9Q0WS84_9ROSI</name>
<gene>
    <name evidence="1" type="ORF">OIU74_017934</name>
</gene>
<evidence type="ECO:0000313" key="2">
    <source>
        <dbReference type="Proteomes" id="UP001151752"/>
    </source>
</evidence>
<protein>
    <submittedName>
        <fullName evidence="1">Uncharacterized protein</fullName>
    </submittedName>
</protein>
<dbReference type="Proteomes" id="UP001151752">
    <property type="component" value="Chromosome 10"/>
</dbReference>
<reference evidence="1" key="2">
    <citation type="journal article" date="2023" name="Int. J. Mol. Sci.">
        <title>De Novo Assembly and Annotation of 11 Diverse Shrub Willow (Salix) Genomes Reveals Novel Gene Organization in Sex-Linked Regions.</title>
        <authorList>
            <person name="Hyden B."/>
            <person name="Feng K."/>
            <person name="Yates T.B."/>
            <person name="Jawdy S."/>
            <person name="Cereghino C."/>
            <person name="Smart L.B."/>
            <person name="Muchero W."/>
        </authorList>
    </citation>
    <scope>NUCLEOTIDE SEQUENCE</scope>
    <source>
        <tissue evidence="1">Shoot tip</tissue>
    </source>
</reference>
<organism evidence="1 2">
    <name type="scientific">Salix koriyanagi</name>
    <dbReference type="NCBI Taxonomy" id="2511006"/>
    <lineage>
        <taxon>Eukaryota</taxon>
        <taxon>Viridiplantae</taxon>
        <taxon>Streptophyta</taxon>
        <taxon>Embryophyta</taxon>
        <taxon>Tracheophyta</taxon>
        <taxon>Spermatophyta</taxon>
        <taxon>Magnoliopsida</taxon>
        <taxon>eudicotyledons</taxon>
        <taxon>Gunneridae</taxon>
        <taxon>Pentapetalae</taxon>
        <taxon>rosids</taxon>
        <taxon>fabids</taxon>
        <taxon>Malpighiales</taxon>
        <taxon>Salicaceae</taxon>
        <taxon>Saliceae</taxon>
        <taxon>Salix</taxon>
    </lineage>
</organism>
<proteinExistence type="predicted"/>
<evidence type="ECO:0000313" key="1">
    <source>
        <dbReference type="EMBL" id="KAJ6771591.1"/>
    </source>
</evidence>
<reference evidence="1" key="1">
    <citation type="submission" date="2022-11" db="EMBL/GenBank/DDBJ databases">
        <authorList>
            <person name="Hyden B.L."/>
            <person name="Feng K."/>
            <person name="Yates T."/>
            <person name="Jawdy S."/>
            <person name="Smart L.B."/>
            <person name="Muchero W."/>
        </authorList>
    </citation>
    <scope>NUCLEOTIDE SEQUENCE</scope>
    <source>
        <tissue evidence="1">Shoot tip</tissue>
    </source>
</reference>
<comment type="caution">
    <text evidence="1">The sequence shown here is derived from an EMBL/GenBank/DDBJ whole genome shotgun (WGS) entry which is preliminary data.</text>
</comment>
<dbReference type="AlphaFoldDB" id="A0A9Q0WS84"/>
<feature type="non-terminal residue" evidence="1">
    <location>
        <position position="1"/>
    </location>
</feature>
<dbReference type="EMBL" id="JAPFFM010000002">
    <property type="protein sequence ID" value="KAJ6771591.1"/>
    <property type="molecule type" value="Genomic_DNA"/>
</dbReference>